<dbReference type="AlphaFoldDB" id="A0A0F9RUM0"/>
<comment type="caution">
    <text evidence="2">The sequence shown here is derived from an EMBL/GenBank/DDBJ whole genome shotgun (WGS) entry which is preliminary data.</text>
</comment>
<name>A0A0F9RUM0_9ZZZZ</name>
<evidence type="ECO:0000313" key="2">
    <source>
        <dbReference type="EMBL" id="KKN58439.1"/>
    </source>
</evidence>
<sequence length="78" mass="8543">MPGVNSPRCSDVRGAAMNGDTEHTLAAAMLGWIGWVSLASVRTFTNKTKLDDIKDRLVRIEKKLDGRPTKESEDGNNV</sequence>
<protein>
    <submittedName>
        <fullName evidence="2">Uncharacterized protein</fullName>
    </submittedName>
</protein>
<feature type="transmembrane region" description="Helical" evidence="1">
    <location>
        <begin position="25"/>
        <end position="44"/>
    </location>
</feature>
<keyword evidence="1" id="KW-1133">Transmembrane helix</keyword>
<reference evidence="2" key="1">
    <citation type="journal article" date="2015" name="Nature">
        <title>Complex archaea that bridge the gap between prokaryotes and eukaryotes.</title>
        <authorList>
            <person name="Spang A."/>
            <person name="Saw J.H."/>
            <person name="Jorgensen S.L."/>
            <person name="Zaremba-Niedzwiedzka K."/>
            <person name="Martijn J."/>
            <person name="Lind A.E."/>
            <person name="van Eijk R."/>
            <person name="Schleper C."/>
            <person name="Guy L."/>
            <person name="Ettema T.J."/>
        </authorList>
    </citation>
    <scope>NUCLEOTIDE SEQUENCE</scope>
</reference>
<proteinExistence type="predicted"/>
<dbReference type="EMBL" id="LAZR01000763">
    <property type="protein sequence ID" value="KKN58439.1"/>
    <property type="molecule type" value="Genomic_DNA"/>
</dbReference>
<organism evidence="2">
    <name type="scientific">marine sediment metagenome</name>
    <dbReference type="NCBI Taxonomy" id="412755"/>
    <lineage>
        <taxon>unclassified sequences</taxon>
        <taxon>metagenomes</taxon>
        <taxon>ecological metagenomes</taxon>
    </lineage>
</organism>
<gene>
    <name evidence="2" type="ORF">LCGC14_0552520</name>
</gene>
<keyword evidence="1" id="KW-0812">Transmembrane</keyword>
<keyword evidence="1" id="KW-0472">Membrane</keyword>
<accession>A0A0F9RUM0</accession>
<evidence type="ECO:0000256" key="1">
    <source>
        <dbReference type="SAM" id="Phobius"/>
    </source>
</evidence>